<dbReference type="EMBL" id="JAAZHI010000110">
    <property type="protein sequence ID" value="NLA55645.1"/>
    <property type="molecule type" value="Genomic_DNA"/>
</dbReference>
<keyword evidence="2" id="KW-0732">Signal</keyword>
<comment type="caution">
    <text evidence="3">The sequence shown here is derived from an EMBL/GenBank/DDBJ whole genome shotgun (WGS) entry which is preliminary data.</text>
</comment>
<dbReference type="InterPro" id="IPR000675">
    <property type="entry name" value="Cutinase/axe"/>
</dbReference>
<dbReference type="SMART" id="SM01110">
    <property type="entry name" value="Cutinase"/>
    <property type="match status" value="1"/>
</dbReference>
<evidence type="ECO:0000256" key="2">
    <source>
        <dbReference type="SAM" id="SignalP"/>
    </source>
</evidence>
<dbReference type="GO" id="GO:0016787">
    <property type="term" value="F:hydrolase activity"/>
    <property type="evidence" value="ECO:0007669"/>
    <property type="project" value="UniProtKB-KW"/>
</dbReference>
<keyword evidence="1" id="KW-0378">Hydrolase</keyword>
<sequence length="274" mass="28828">MRIPAAVLLAGGLLLAPPAQAQDPTGTCPDLVVLAARGSEQNEHLEPTRYHADSPWTSNGFEAENIRAFLHFVEERHPGTMENVQVLGLDDTVYPARMPLPALAGEDEDLDALQMSSRVGTLLSSTPPHVIVGDAVGGLVGGMYSAVTGTLGFIDDWEAATGCTPGYLLVGYSQGAVVLTTQERALHDRGQLVGALYFGSPGGVPGASIGNRHRHCLDGDYACQLTSSNLGDALGSGGGVHNRYFLDMDETATEEDAHVADTFAGWVTGYNPEP</sequence>
<accession>A0A7X6PMD9</accession>
<organism evidence="3 4">
    <name type="scientific">Corynebacterium humireducens</name>
    <dbReference type="NCBI Taxonomy" id="1223514"/>
    <lineage>
        <taxon>Bacteria</taxon>
        <taxon>Bacillati</taxon>
        <taxon>Actinomycetota</taxon>
        <taxon>Actinomycetes</taxon>
        <taxon>Mycobacteriales</taxon>
        <taxon>Corynebacteriaceae</taxon>
        <taxon>Corynebacterium</taxon>
    </lineage>
</organism>
<dbReference type="Proteomes" id="UP000557899">
    <property type="component" value="Unassembled WGS sequence"/>
</dbReference>
<protein>
    <recommendedName>
        <fullName evidence="5">Cutinase</fullName>
    </recommendedName>
</protein>
<name>A0A7X6PMD9_9CORY</name>
<feature type="chain" id="PRO_5030726667" description="Cutinase" evidence="2">
    <location>
        <begin position="22"/>
        <end position="274"/>
    </location>
</feature>
<evidence type="ECO:0000313" key="4">
    <source>
        <dbReference type="Proteomes" id="UP000557899"/>
    </source>
</evidence>
<gene>
    <name evidence="3" type="ORF">GX859_05005</name>
</gene>
<dbReference type="AlphaFoldDB" id="A0A7X6PMD9"/>
<proteinExistence type="predicted"/>
<reference evidence="3 4" key="1">
    <citation type="journal article" date="2020" name="Biotechnol. Biofuels">
        <title>New insights from the biogas microbiome by comprehensive genome-resolved metagenomics of nearly 1600 species originating from multiple anaerobic digesters.</title>
        <authorList>
            <person name="Campanaro S."/>
            <person name="Treu L."/>
            <person name="Rodriguez-R L.M."/>
            <person name="Kovalovszki A."/>
            <person name="Ziels R.M."/>
            <person name="Maus I."/>
            <person name="Zhu X."/>
            <person name="Kougias P.G."/>
            <person name="Basile A."/>
            <person name="Luo G."/>
            <person name="Schluter A."/>
            <person name="Konstantinidis K.T."/>
            <person name="Angelidaki I."/>
        </authorList>
    </citation>
    <scope>NUCLEOTIDE SEQUENCE [LARGE SCALE GENOMIC DNA]</scope>
    <source>
        <strain evidence="3">AS15tlH2ME_198</strain>
    </source>
</reference>
<evidence type="ECO:0008006" key="5">
    <source>
        <dbReference type="Google" id="ProtNLM"/>
    </source>
</evidence>
<dbReference type="SUPFAM" id="SSF53474">
    <property type="entry name" value="alpha/beta-Hydrolases"/>
    <property type="match status" value="1"/>
</dbReference>
<dbReference type="InterPro" id="IPR029058">
    <property type="entry name" value="AB_hydrolase_fold"/>
</dbReference>
<feature type="signal peptide" evidence="2">
    <location>
        <begin position="1"/>
        <end position="21"/>
    </location>
</feature>
<evidence type="ECO:0000313" key="3">
    <source>
        <dbReference type="EMBL" id="NLA55645.1"/>
    </source>
</evidence>
<evidence type="ECO:0000256" key="1">
    <source>
        <dbReference type="ARBA" id="ARBA00022801"/>
    </source>
</evidence>
<dbReference type="Gene3D" id="3.40.50.1820">
    <property type="entry name" value="alpha/beta hydrolase"/>
    <property type="match status" value="1"/>
</dbReference>